<sequence>MIQVAFYGTIRKDLSSFMFYGDCSSSVLLYTLYVAASKLVLFEFRSRAGEEQPVEWDCSRGLFFSCSRIPFRFSEGSDTDSLVWWFGHREKAYPWDLNFLRPRQRKGIGPVRSVPVLPARADPFPYAGAKERASEQVSKPASISGLTAFAERMPVLSVSCSGTLFLNAAALDPTSLLKMWNRLIDALGKVTTIPPNPEIRPDEDVSEDALRRKDPLTWVLRLGRDRGNSLWLNHPNPMLPLRQLSLYHSLILECRGNLNRRLELHLPFPFVNDILSEVNPSDLNKDREMSQYGKSLYLVGR</sequence>
<protein>
    <submittedName>
        <fullName evidence="1">Uncharacterized protein</fullName>
    </submittedName>
</protein>
<name>A0A0D2PZQ4_GOSRA</name>
<evidence type="ECO:0000313" key="1">
    <source>
        <dbReference type="EMBL" id="KJB09776.1"/>
    </source>
</evidence>
<reference evidence="1 2" key="1">
    <citation type="journal article" date="2012" name="Nature">
        <title>Repeated polyploidization of Gossypium genomes and the evolution of spinnable cotton fibres.</title>
        <authorList>
            <person name="Paterson A.H."/>
            <person name="Wendel J.F."/>
            <person name="Gundlach H."/>
            <person name="Guo H."/>
            <person name="Jenkins J."/>
            <person name="Jin D."/>
            <person name="Llewellyn D."/>
            <person name="Showmaker K.C."/>
            <person name="Shu S."/>
            <person name="Udall J."/>
            <person name="Yoo M.J."/>
            <person name="Byers R."/>
            <person name="Chen W."/>
            <person name="Doron-Faigenboim A."/>
            <person name="Duke M.V."/>
            <person name="Gong L."/>
            <person name="Grimwood J."/>
            <person name="Grover C."/>
            <person name="Grupp K."/>
            <person name="Hu G."/>
            <person name="Lee T.H."/>
            <person name="Li J."/>
            <person name="Lin L."/>
            <person name="Liu T."/>
            <person name="Marler B.S."/>
            <person name="Page J.T."/>
            <person name="Roberts A.W."/>
            <person name="Romanel E."/>
            <person name="Sanders W.S."/>
            <person name="Szadkowski E."/>
            <person name="Tan X."/>
            <person name="Tang H."/>
            <person name="Xu C."/>
            <person name="Wang J."/>
            <person name="Wang Z."/>
            <person name="Zhang D."/>
            <person name="Zhang L."/>
            <person name="Ashrafi H."/>
            <person name="Bedon F."/>
            <person name="Bowers J.E."/>
            <person name="Brubaker C.L."/>
            <person name="Chee P.W."/>
            <person name="Das S."/>
            <person name="Gingle A.R."/>
            <person name="Haigler C.H."/>
            <person name="Harker D."/>
            <person name="Hoffmann L.V."/>
            <person name="Hovav R."/>
            <person name="Jones D.C."/>
            <person name="Lemke C."/>
            <person name="Mansoor S."/>
            <person name="ur Rahman M."/>
            <person name="Rainville L.N."/>
            <person name="Rambani A."/>
            <person name="Reddy U.K."/>
            <person name="Rong J.K."/>
            <person name="Saranga Y."/>
            <person name="Scheffler B.E."/>
            <person name="Scheffler J.A."/>
            <person name="Stelly D.M."/>
            <person name="Triplett B.A."/>
            <person name="Van Deynze A."/>
            <person name="Vaslin M.F."/>
            <person name="Waghmare V.N."/>
            <person name="Walford S.A."/>
            <person name="Wright R.J."/>
            <person name="Zaki E.A."/>
            <person name="Zhang T."/>
            <person name="Dennis E.S."/>
            <person name="Mayer K.F."/>
            <person name="Peterson D.G."/>
            <person name="Rokhsar D.S."/>
            <person name="Wang X."/>
            <person name="Schmutz J."/>
        </authorList>
    </citation>
    <scope>NUCLEOTIDE SEQUENCE [LARGE SCALE GENOMIC DNA]</scope>
</reference>
<organism evidence="1 2">
    <name type="scientific">Gossypium raimondii</name>
    <name type="common">Peruvian cotton</name>
    <name type="synonym">Gossypium klotzschianum subsp. raimondii</name>
    <dbReference type="NCBI Taxonomy" id="29730"/>
    <lineage>
        <taxon>Eukaryota</taxon>
        <taxon>Viridiplantae</taxon>
        <taxon>Streptophyta</taxon>
        <taxon>Embryophyta</taxon>
        <taxon>Tracheophyta</taxon>
        <taxon>Spermatophyta</taxon>
        <taxon>Magnoliopsida</taxon>
        <taxon>eudicotyledons</taxon>
        <taxon>Gunneridae</taxon>
        <taxon>Pentapetalae</taxon>
        <taxon>rosids</taxon>
        <taxon>malvids</taxon>
        <taxon>Malvales</taxon>
        <taxon>Malvaceae</taxon>
        <taxon>Malvoideae</taxon>
        <taxon>Gossypium</taxon>
    </lineage>
</organism>
<keyword evidence="2" id="KW-1185">Reference proteome</keyword>
<dbReference type="EMBL" id="CM001740">
    <property type="protein sequence ID" value="KJB09776.1"/>
    <property type="molecule type" value="Genomic_DNA"/>
</dbReference>
<dbReference type="Gramene" id="KJB09776">
    <property type="protein sequence ID" value="KJB09776"/>
    <property type="gene ID" value="B456_001G164400"/>
</dbReference>
<evidence type="ECO:0000313" key="2">
    <source>
        <dbReference type="Proteomes" id="UP000032304"/>
    </source>
</evidence>
<dbReference type="AlphaFoldDB" id="A0A0D2PZQ4"/>
<gene>
    <name evidence="1" type="ORF">B456_001G164400</name>
</gene>
<dbReference type="Proteomes" id="UP000032304">
    <property type="component" value="Chromosome 1"/>
</dbReference>
<proteinExistence type="predicted"/>
<accession>A0A0D2PZQ4</accession>